<name>A0ABT9DBG0_9CELL</name>
<evidence type="ECO:0000313" key="1">
    <source>
        <dbReference type="EMBL" id="MDO8107513.1"/>
    </source>
</evidence>
<accession>A0ABT9DBG0</accession>
<gene>
    <name evidence="1" type="ORF">Q6348_09935</name>
</gene>
<comment type="caution">
    <text evidence="1">The sequence shown here is derived from an EMBL/GenBank/DDBJ whole genome shotgun (WGS) entry which is preliminary data.</text>
</comment>
<dbReference type="EMBL" id="JAUQYP010000001">
    <property type="protein sequence ID" value="MDO8107513.1"/>
    <property type="molecule type" value="Genomic_DNA"/>
</dbReference>
<keyword evidence="2" id="KW-1185">Reference proteome</keyword>
<dbReference type="Proteomes" id="UP001232536">
    <property type="component" value="Unassembled WGS sequence"/>
</dbReference>
<evidence type="ECO:0000313" key="2">
    <source>
        <dbReference type="Proteomes" id="UP001232536"/>
    </source>
</evidence>
<dbReference type="PIRSF" id="PIRSF033563">
    <property type="entry name" value="UCP033563"/>
    <property type="match status" value="1"/>
</dbReference>
<proteinExistence type="predicted"/>
<sequence length="413" mass="44060">MATLRPFRALRPPRELVEAVAAPPYDVVDTAEAAALAAGNPDSFLHVSRPEIDLPDGDPHSDAAYAQARAALTDAARRGVLVERPDALLVYRQEMTIELGGRSVVAAQTGVVGCVSAADYRAGRIATHEFTRPDKEDDRTRHIAVLGAHDEPVMLMYRSDQAGAAAVAEVIQGVTRAEPEYAFSADGVRHTLWEVTDAEVVARVVDAVASIDTLYVADGHHRCAAAARVAEESEAPEAAFFPATVLAADQLTVLAYHRVVADRAGLSVPELLGALEEAFTVEAVDTAPDPARHQVGVYTDGHWFLLTARDGVVDESDPIARLDVAVLAERVLGPVLGITDQRTDARITFVGGIRGTGELERRVDALADGVAFALPATSTADVMDVADLGEVMPPKSTWFEPKLRSGLFVHPFA</sequence>
<protein>
    <submittedName>
        <fullName evidence="1">DUF1015 family protein</fullName>
    </submittedName>
</protein>
<dbReference type="PANTHER" id="PTHR36454:SF1">
    <property type="entry name" value="DUF1015 DOMAIN-CONTAINING PROTEIN"/>
    <property type="match status" value="1"/>
</dbReference>
<dbReference type="PANTHER" id="PTHR36454">
    <property type="entry name" value="LMO2823 PROTEIN"/>
    <property type="match status" value="1"/>
</dbReference>
<reference evidence="1 2" key="1">
    <citation type="submission" date="2023-07" db="EMBL/GenBank/DDBJ databases">
        <title>Description of novel actinomycetes strains, isolated from tidal flat sediment.</title>
        <authorList>
            <person name="Lu C."/>
        </authorList>
    </citation>
    <scope>NUCLEOTIDE SEQUENCE [LARGE SCALE GENOMIC DNA]</scope>
    <source>
        <strain evidence="1 2">SYSU T00b441</strain>
    </source>
</reference>
<dbReference type="RefSeq" id="WP_304601134.1">
    <property type="nucleotide sequence ID" value="NZ_JAUQYP010000001.1"/>
</dbReference>
<dbReference type="Pfam" id="PF06245">
    <property type="entry name" value="DUF1015"/>
    <property type="match status" value="1"/>
</dbReference>
<dbReference type="InterPro" id="IPR008323">
    <property type="entry name" value="UCP033563"/>
</dbReference>
<organism evidence="1 2">
    <name type="scientific">Actinotalea lenta</name>
    <dbReference type="NCBI Taxonomy" id="3064654"/>
    <lineage>
        <taxon>Bacteria</taxon>
        <taxon>Bacillati</taxon>
        <taxon>Actinomycetota</taxon>
        <taxon>Actinomycetes</taxon>
        <taxon>Micrococcales</taxon>
        <taxon>Cellulomonadaceae</taxon>
        <taxon>Actinotalea</taxon>
    </lineage>
</organism>